<feature type="transmembrane region" description="Helical" evidence="2">
    <location>
        <begin position="93"/>
        <end position="117"/>
    </location>
</feature>
<evidence type="ECO:0000259" key="3">
    <source>
        <dbReference type="Pfam" id="PF00892"/>
    </source>
</evidence>
<dbReference type="SUPFAM" id="SSF103481">
    <property type="entry name" value="Multidrug resistance efflux transporter EmrE"/>
    <property type="match status" value="2"/>
</dbReference>
<dbReference type="PANTHER" id="PTHR22911">
    <property type="entry name" value="ACYL-MALONYL CONDENSING ENZYME-RELATED"/>
    <property type="match status" value="1"/>
</dbReference>
<dbReference type="Pfam" id="PF00892">
    <property type="entry name" value="EamA"/>
    <property type="match status" value="2"/>
</dbReference>
<keyword evidence="2" id="KW-0812">Transmembrane</keyword>
<dbReference type="EMBL" id="FQXP01000004">
    <property type="protein sequence ID" value="SHH74023.1"/>
    <property type="molecule type" value="Genomic_DNA"/>
</dbReference>
<dbReference type="RefSeq" id="WP_242944307.1">
    <property type="nucleotide sequence ID" value="NZ_FQXP01000004.1"/>
</dbReference>
<gene>
    <name evidence="4" type="ORF">SAMN02745196_01274</name>
</gene>
<sequence>MKENYKGILYAILSSVAFGLMPIFAKVAYGNGSNPTTVLFYRFLISAIILFIYLKIKKVEIKIDKRSAWILILIGFIGYTVTTQTLFMSYNYLGVGFATTLHFIYPAVVCVIGFFFLKEKISKRKLIALILAGCGVYSLVAFENNTISAMGVILAISSGITYGLNVILLGIKALKHIDNRVRTMYVSLGAFAGMLIYGIYNNSIIYELNFKLLLCYIGIAIISTICSIVLLLKAMEIIGAGTASILSTFEPIVSIILGIIIFGEAFTVALFIGAIFIIGSTVLLVKDK</sequence>
<feature type="transmembrane region" description="Helical" evidence="2">
    <location>
        <begin position="7"/>
        <end position="27"/>
    </location>
</feature>
<keyword evidence="2" id="KW-0472">Membrane</keyword>
<proteinExistence type="inferred from homology"/>
<reference evidence="4 5" key="1">
    <citation type="submission" date="2016-11" db="EMBL/GenBank/DDBJ databases">
        <authorList>
            <person name="Jaros S."/>
            <person name="Januszkiewicz K."/>
            <person name="Wedrychowicz H."/>
        </authorList>
    </citation>
    <scope>NUCLEOTIDE SEQUENCE [LARGE SCALE GENOMIC DNA]</scope>
    <source>
        <strain evidence="4 5">DSM 3089</strain>
    </source>
</reference>
<feature type="transmembrane region" description="Helical" evidence="2">
    <location>
        <begin position="68"/>
        <end position="87"/>
    </location>
</feature>
<name>A0A1M5VGG0_9CLOT</name>
<evidence type="ECO:0000313" key="5">
    <source>
        <dbReference type="Proteomes" id="UP000184526"/>
    </source>
</evidence>
<feature type="transmembrane region" description="Helical" evidence="2">
    <location>
        <begin position="148"/>
        <end position="171"/>
    </location>
</feature>
<protein>
    <submittedName>
        <fullName evidence="4">EamA domain-containing membrane protein RarD</fullName>
    </submittedName>
</protein>
<keyword evidence="2" id="KW-1133">Transmembrane helix</keyword>
<dbReference type="PANTHER" id="PTHR22911:SF137">
    <property type="entry name" value="SOLUTE CARRIER FAMILY 35 MEMBER G2-RELATED"/>
    <property type="match status" value="1"/>
</dbReference>
<dbReference type="AlphaFoldDB" id="A0A1M5VGG0"/>
<organism evidence="4 5">
    <name type="scientific">Clostridium collagenovorans DSM 3089</name>
    <dbReference type="NCBI Taxonomy" id="1121306"/>
    <lineage>
        <taxon>Bacteria</taxon>
        <taxon>Bacillati</taxon>
        <taxon>Bacillota</taxon>
        <taxon>Clostridia</taxon>
        <taxon>Eubacteriales</taxon>
        <taxon>Clostridiaceae</taxon>
        <taxon>Clostridium</taxon>
    </lineage>
</organism>
<feature type="transmembrane region" description="Helical" evidence="2">
    <location>
        <begin position="183"/>
        <end position="200"/>
    </location>
</feature>
<feature type="transmembrane region" description="Helical" evidence="2">
    <location>
        <begin position="212"/>
        <end position="232"/>
    </location>
</feature>
<dbReference type="InterPro" id="IPR000620">
    <property type="entry name" value="EamA_dom"/>
</dbReference>
<keyword evidence="5" id="KW-1185">Reference proteome</keyword>
<comment type="similarity">
    <text evidence="1">Belongs to the EamA transporter family.</text>
</comment>
<feature type="transmembrane region" description="Helical" evidence="2">
    <location>
        <begin position="39"/>
        <end position="56"/>
    </location>
</feature>
<dbReference type="STRING" id="1121306.SAMN02745196_01274"/>
<feature type="domain" description="EamA" evidence="3">
    <location>
        <begin position="150"/>
        <end position="285"/>
    </location>
</feature>
<dbReference type="GO" id="GO:0016020">
    <property type="term" value="C:membrane"/>
    <property type="evidence" value="ECO:0007669"/>
    <property type="project" value="InterPro"/>
</dbReference>
<feature type="domain" description="EamA" evidence="3">
    <location>
        <begin position="6"/>
        <end position="139"/>
    </location>
</feature>
<evidence type="ECO:0000313" key="4">
    <source>
        <dbReference type="EMBL" id="SHH74023.1"/>
    </source>
</evidence>
<accession>A0A1M5VGG0</accession>
<dbReference type="InterPro" id="IPR037185">
    <property type="entry name" value="EmrE-like"/>
</dbReference>
<feature type="transmembrane region" description="Helical" evidence="2">
    <location>
        <begin position="268"/>
        <end position="285"/>
    </location>
</feature>
<evidence type="ECO:0000256" key="1">
    <source>
        <dbReference type="ARBA" id="ARBA00007362"/>
    </source>
</evidence>
<dbReference type="Gene3D" id="1.10.3730.20">
    <property type="match status" value="1"/>
</dbReference>
<evidence type="ECO:0000256" key="2">
    <source>
        <dbReference type="SAM" id="Phobius"/>
    </source>
</evidence>
<feature type="transmembrane region" description="Helical" evidence="2">
    <location>
        <begin position="126"/>
        <end position="142"/>
    </location>
</feature>
<dbReference type="Proteomes" id="UP000184526">
    <property type="component" value="Unassembled WGS sequence"/>
</dbReference>
<feature type="transmembrane region" description="Helical" evidence="2">
    <location>
        <begin position="244"/>
        <end position="262"/>
    </location>
</feature>